<dbReference type="KEGG" id="gfo:GFO_1595"/>
<dbReference type="AlphaFoldDB" id="A0M1S3"/>
<organism evidence="1 2">
    <name type="scientific">Christiangramia forsetii (strain DSM 17595 / CGMCC 1.15422 / KT0803)</name>
    <name type="common">Gramella forsetii</name>
    <dbReference type="NCBI Taxonomy" id="411154"/>
    <lineage>
        <taxon>Bacteria</taxon>
        <taxon>Pseudomonadati</taxon>
        <taxon>Bacteroidota</taxon>
        <taxon>Flavobacteriia</taxon>
        <taxon>Flavobacteriales</taxon>
        <taxon>Flavobacteriaceae</taxon>
        <taxon>Christiangramia</taxon>
    </lineage>
</organism>
<protein>
    <submittedName>
        <fullName evidence="1">Uncharacterized protein</fullName>
    </submittedName>
</protein>
<proteinExistence type="predicted"/>
<accession>A0M1S3</accession>
<evidence type="ECO:0000313" key="2">
    <source>
        <dbReference type="Proteomes" id="UP000000755"/>
    </source>
</evidence>
<dbReference type="EMBL" id="CU207366">
    <property type="protein sequence ID" value="CAL66568.1"/>
    <property type="molecule type" value="Genomic_DNA"/>
</dbReference>
<gene>
    <name evidence="1" type="ordered locus">GFO_1595</name>
</gene>
<name>A0M1S3_CHRFK</name>
<dbReference type="Proteomes" id="UP000000755">
    <property type="component" value="Chromosome"/>
</dbReference>
<dbReference type="HOGENOM" id="CLU_3356470_0_0_10"/>
<sequence>MFYVAFQFNFLFLFALSFALMQKKEKIKAAYNFGNN</sequence>
<reference evidence="1 2" key="1">
    <citation type="journal article" date="2006" name="Environ. Microbiol.">
        <title>Whole genome analysis of the marine Bacteroidetes'Gramella forsetii' reveals adaptations to degradation of polymeric organic matter.</title>
        <authorList>
            <person name="Bauer M."/>
            <person name="Kube M."/>
            <person name="Teeling H."/>
            <person name="Richter M."/>
            <person name="Lombardot T."/>
            <person name="Allers E."/>
            <person name="Wuerdemann C.A."/>
            <person name="Quast C."/>
            <person name="Kuhl H."/>
            <person name="Knaust F."/>
            <person name="Woebken D."/>
            <person name="Bischof K."/>
            <person name="Mussmann M."/>
            <person name="Choudhuri J.V."/>
            <person name="Meyer F."/>
            <person name="Reinhardt R."/>
            <person name="Amann R.I."/>
            <person name="Gloeckner F.O."/>
        </authorList>
    </citation>
    <scope>NUCLEOTIDE SEQUENCE [LARGE SCALE GENOMIC DNA]</scope>
    <source>
        <strain evidence="1 2">KT0803</strain>
    </source>
</reference>
<evidence type="ECO:0000313" key="1">
    <source>
        <dbReference type="EMBL" id="CAL66568.1"/>
    </source>
</evidence>